<gene>
    <name evidence="3" type="ORF">DVJ83_16840</name>
</gene>
<name>A0A345IM75_9DEIO</name>
<dbReference type="Pfam" id="PF04389">
    <property type="entry name" value="Peptidase_M28"/>
    <property type="match status" value="1"/>
</dbReference>
<dbReference type="InterPro" id="IPR045175">
    <property type="entry name" value="M28_fam"/>
</dbReference>
<dbReference type="GO" id="GO:0006508">
    <property type="term" value="P:proteolysis"/>
    <property type="evidence" value="ECO:0007669"/>
    <property type="project" value="InterPro"/>
</dbReference>
<dbReference type="Gene3D" id="3.40.630.10">
    <property type="entry name" value="Zn peptidases"/>
    <property type="match status" value="1"/>
</dbReference>
<evidence type="ECO:0000313" key="3">
    <source>
        <dbReference type="EMBL" id="AXH00798.1"/>
    </source>
</evidence>
<dbReference type="PANTHER" id="PTHR12147">
    <property type="entry name" value="METALLOPEPTIDASE M28 FAMILY MEMBER"/>
    <property type="match status" value="1"/>
</dbReference>
<evidence type="ECO:0000259" key="2">
    <source>
        <dbReference type="Pfam" id="PF04389"/>
    </source>
</evidence>
<dbReference type="SUPFAM" id="SSF53187">
    <property type="entry name" value="Zn-dependent exopeptidases"/>
    <property type="match status" value="1"/>
</dbReference>
<feature type="chain" id="PRO_5016955413" evidence="1">
    <location>
        <begin position="24"/>
        <end position="346"/>
    </location>
</feature>
<dbReference type="EMBL" id="CP031163">
    <property type="protein sequence ID" value="AXH00798.1"/>
    <property type="molecule type" value="Genomic_DNA"/>
</dbReference>
<dbReference type="Proteomes" id="UP000253744">
    <property type="component" value="Plasmid pDrdI"/>
</dbReference>
<evidence type="ECO:0000313" key="4">
    <source>
        <dbReference type="Proteomes" id="UP000253744"/>
    </source>
</evidence>
<protein>
    <submittedName>
        <fullName evidence="3">Zn-dependent exopeptidase M28</fullName>
    </submittedName>
</protein>
<dbReference type="PANTHER" id="PTHR12147:SF26">
    <property type="entry name" value="PEPTIDASE M28 DOMAIN-CONTAINING PROTEIN"/>
    <property type="match status" value="1"/>
</dbReference>
<geneLocation type="plasmid" evidence="4">
    <name>pdrdi</name>
</geneLocation>
<keyword evidence="1" id="KW-0732">Signal</keyword>
<dbReference type="KEGG" id="dwu:DVJ83_16840"/>
<dbReference type="PROSITE" id="PS51257">
    <property type="entry name" value="PROKAR_LIPOPROTEIN"/>
    <property type="match status" value="1"/>
</dbReference>
<feature type="domain" description="Peptidase M28" evidence="2">
    <location>
        <begin position="95"/>
        <end position="301"/>
    </location>
</feature>
<proteinExistence type="predicted"/>
<dbReference type="RefSeq" id="WP_114673455.1">
    <property type="nucleotide sequence ID" value="NZ_CP031163.1"/>
</dbReference>
<organism evidence="3 4">
    <name type="scientific">Deinococcus wulumuqiensis</name>
    <dbReference type="NCBI Taxonomy" id="980427"/>
    <lineage>
        <taxon>Bacteria</taxon>
        <taxon>Thermotogati</taxon>
        <taxon>Deinococcota</taxon>
        <taxon>Deinococci</taxon>
        <taxon>Deinococcales</taxon>
        <taxon>Deinococcaceae</taxon>
        <taxon>Deinococcus</taxon>
    </lineage>
</organism>
<dbReference type="AlphaFoldDB" id="A0A345IM75"/>
<dbReference type="InterPro" id="IPR007484">
    <property type="entry name" value="Peptidase_M28"/>
</dbReference>
<reference evidence="3 4" key="1">
    <citation type="submission" date="2018-07" db="EMBL/GenBank/DDBJ databases">
        <title>Complete Genome and Methylome Analysis of Deinococcus wulumuqiensis NEB 479.</title>
        <authorList>
            <person name="Fomenkov A."/>
            <person name="Luyten Y."/>
            <person name="Vincze T."/>
            <person name="Anton B.P."/>
            <person name="Clark T."/>
            <person name="Roberts R.J."/>
            <person name="Morgan R.D."/>
        </authorList>
    </citation>
    <scope>NUCLEOTIDE SEQUENCE [LARGE SCALE GENOMIC DNA]</scope>
    <source>
        <strain evidence="3 4">NEB 479</strain>
        <plasmid evidence="4">Plasmid pdrdi</plasmid>
    </source>
</reference>
<keyword evidence="3" id="KW-0614">Plasmid</keyword>
<sequence>MKKICAVMALAALALASCNTVTSPDRSTAGEAAAAHIAYLSGQIGPRVAGTAGELQAAAYVFSHLQRVGLTPEMRPFEYTRTAKDGTVTTIRSQNVTARLKGESAREIIVVAHIDSVAKGRGADDNASSVGVMLEVAEQLRGASLPYSVRFLIVGAEEQGLRGSRAYVAAMTDAQVANTQLVINLDSLLAGDLMYVYGEGNQGVASREDAIKWAASAGLKLGTQSGLNPEYPAGTTGDWSDHAPFKARGISYAYLEATNWNLGDKDGYTQTEKFGGIWHTDKDTLEFLRREFPGRVEERLSTFSQVLEHMLTAPPASLTAASLGGVAGIVQTTPLDLRDFERRHQH</sequence>
<dbReference type="GO" id="GO:0008235">
    <property type="term" value="F:metalloexopeptidase activity"/>
    <property type="evidence" value="ECO:0007669"/>
    <property type="project" value="InterPro"/>
</dbReference>
<evidence type="ECO:0000256" key="1">
    <source>
        <dbReference type="SAM" id="SignalP"/>
    </source>
</evidence>
<feature type="signal peptide" evidence="1">
    <location>
        <begin position="1"/>
        <end position="23"/>
    </location>
</feature>
<accession>A0A345IM75</accession>